<dbReference type="EC" id="3.2.1.-" evidence="9"/>
<evidence type="ECO:0000313" key="11">
    <source>
        <dbReference type="Proteomes" id="UP000038010"/>
    </source>
</evidence>
<comment type="pathway">
    <text evidence="2">Protein modification; protein glycosylation.</text>
</comment>
<feature type="binding site" evidence="7">
    <location>
        <position position="562"/>
    </location>
    <ligand>
        <name>Ca(2+)</name>
        <dbReference type="ChEBI" id="CHEBI:29108"/>
    </ligand>
</feature>
<keyword evidence="11" id="KW-1185">Reference proteome</keyword>
<evidence type="ECO:0000256" key="2">
    <source>
        <dbReference type="ARBA" id="ARBA00004922"/>
    </source>
</evidence>
<evidence type="ECO:0000256" key="8">
    <source>
        <dbReference type="PIRSR" id="PIRSR601382-3"/>
    </source>
</evidence>
<reference evidence="10 11" key="1">
    <citation type="submission" date="2015-06" db="EMBL/GenBank/DDBJ databases">
        <title>Draft genome of the ant-associated black yeast Phialophora attae CBS 131958.</title>
        <authorList>
            <person name="Moreno L.F."/>
            <person name="Stielow B.J."/>
            <person name="de Hoog S."/>
            <person name="Vicente V.A."/>
            <person name="Weiss V.A."/>
            <person name="de Vries M."/>
            <person name="Cruz L.M."/>
            <person name="Souza E.M."/>
        </authorList>
    </citation>
    <scope>NUCLEOTIDE SEQUENCE [LARGE SCALE GENOMIC DNA]</scope>
    <source>
        <strain evidence="10 11">CBS 131958</strain>
    </source>
</reference>
<feature type="active site" evidence="6">
    <location>
        <position position="461"/>
    </location>
</feature>
<keyword evidence="9" id="KW-0326">Glycosidase</keyword>
<dbReference type="RefSeq" id="XP_017998735.1">
    <property type="nucleotide sequence ID" value="XM_018146126.1"/>
</dbReference>
<dbReference type="GO" id="GO:0005509">
    <property type="term" value="F:calcium ion binding"/>
    <property type="evidence" value="ECO:0007669"/>
    <property type="project" value="InterPro"/>
</dbReference>
<evidence type="ECO:0000256" key="1">
    <source>
        <dbReference type="ARBA" id="ARBA00001913"/>
    </source>
</evidence>
<keyword evidence="4 9" id="KW-0378">Hydrolase</keyword>
<dbReference type="GO" id="GO:0004571">
    <property type="term" value="F:mannosyl-oligosaccharide 1,2-alpha-mannosidase activity"/>
    <property type="evidence" value="ECO:0007669"/>
    <property type="project" value="InterPro"/>
</dbReference>
<dbReference type="AlphaFoldDB" id="A0A0N1HN14"/>
<dbReference type="EMBL" id="LFJN01000017">
    <property type="protein sequence ID" value="KPI38772.1"/>
    <property type="molecule type" value="Genomic_DNA"/>
</dbReference>
<dbReference type="Proteomes" id="UP000038010">
    <property type="component" value="Unassembled WGS sequence"/>
</dbReference>
<dbReference type="GeneID" id="28738006"/>
<feature type="active site" evidence="6">
    <location>
        <position position="285"/>
    </location>
</feature>
<evidence type="ECO:0000256" key="5">
    <source>
        <dbReference type="ARBA" id="ARBA00023157"/>
    </source>
</evidence>
<dbReference type="InterPro" id="IPR001382">
    <property type="entry name" value="Glyco_hydro_47"/>
</dbReference>
<keyword evidence="7" id="KW-0479">Metal-binding</keyword>
<accession>A0A0N1HN14</accession>
<gene>
    <name evidence="10" type="ORF">AB675_5880</name>
</gene>
<comment type="caution">
    <text evidence="10">The sequence shown here is derived from an EMBL/GenBank/DDBJ whole genome shotgun (WGS) entry which is preliminary data.</text>
</comment>
<evidence type="ECO:0000313" key="10">
    <source>
        <dbReference type="EMBL" id="KPI38772.1"/>
    </source>
</evidence>
<evidence type="ECO:0000256" key="9">
    <source>
        <dbReference type="RuleBase" id="RU361193"/>
    </source>
</evidence>
<dbReference type="UniPathway" id="UPA00378"/>
<comment type="similarity">
    <text evidence="3 9">Belongs to the glycosyl hydrolase 47 family.</text>
</comment>
<dbReference type="Pfam" id="PF01532">
    <property type="entry name" value="Glyco_hydro_47"/>
    <property type="match status" value="1"/>
</dbReference>
<dbReference type="STRING" id="1664694.A0A0N1HN14"/>
<dbReference type="VEuPathDB" id="FungiDB:AB675_5880"/>
<evidence type="ECO:0000256" key="6">
    <source>
        <dbReference type="PIRSR" id="PIRSR601382-1"/>
    </source>
</evidence>
<sequence length="579" mass="65475">MKRPTFSIYGRRKLERYAIALISIYCCFKIFDGLLSSPGSQRLQHAFPRKSYVQLERQQAVKKEFLHAWDGYRDHSWMADGLMPLSGGSRTQFCSWSATLVDALDTLLIMDLKEEFDYAVNATMTIHFRENANQCEVSLFESTIRYLGGLLGAYDLSHEPRLLPKLVEVGDMLHGAFATTNDMPCSFCHLADVGEVFTPSNSISMADIGSLYLEFSRLSQLTGDAKYQQSVEKVLNVFAETQNDSTIPGLWPEIVDASSVSTSATPEERMFARASSQYSLGALSDSSYEYLVKGHLMLGNINTLYAQLWKPAAEKIKDFMLFRSHIPGAETNKALFSGIISRVPGNDQIELEPRAQHLGCFAGGMFAMSSKLFDAPEEFEIGKQLTQGCVWAYDHSPTGIMPETFSLLPCDDLDTGGQCPWNETLWRLAHDECVFYEQCTDPNVPLGYMKVGDPKYILRPEAIESVFIMWRMTGDEYWRDVGWKMFQTIIHHTRTPFGHSALSSVMYQWDTEVVEQGVKTMVQRAGQTDDMESFWFAETLKYFYLLFSDVDLISLDEFVLNTEAHAIRLVDGIRGFGGR</sequence>
<dbReference type="PRINTS" id="PR00747">
    <property type="entry name" value="GLYHDRLASE47"/>
</dbReference>
<keyword evidence="5 8" id="KW-1015">Disulfide bond</keyword>
<dbReference type="OrthoDB" id="8118055at2759"/>
<evidence type="ECO:0000256" key="4">
    <source>
        <dbReference type="ARBA" id="ARBA00022801"/>
    </source>
</evidence>
<keyword evidence="7" id="KW-0106">Calcium</keyword>
<evidence type="ECO:0000256" key="3">
    <source>
        <dbReference type="ARBA" id="ARBA00007658"/>
    </source>
</evidence>
<feature type="disulfide bond" evidence="8">
    <location>
        <begin position="360"/>
        <end position="389"/>
    </location>
</feature>
<dbReference type="PANTHER" id="PTHR11742:SF103">
    <property type="entry name" value="ENDOPLASMIC RETICULUM MANNOSIDASE MNL2-RELATED"/>
    <property type="match status" value="1"/>
</dbReference>
<dbReference type="InterPro" id="IPR036026">
    <property type="entry name" value="Seven-hairpin_glycosidases"/>
</dbReference>
<feature type="active site" description="Proton donor" evidence="6">
    <location>
        <position position="403"/>
    </location>
</feature>
<protein>
    <recommendedName>
        <fullName evidence="9">alpha-1,2-Mannosidase</fullName>
        <ecNumber evidence="9">3.2.1.-</ecNumber>
    </recommendedName>
</protein>
<proteinExistence type="inferred from homology"/>
<dbReference type="InterPro" id="IPR012341">
    <property type="entry name" value="6hp_glycosidase-like_sf"/>
</dbReference>
<comment type="cofactor">
    <cofactor evidence="1 7">
        <name>Ca(2+)</name>
        <dbReference type="ChEBI" id="CHEBI:29108"/>
    </cofactor>
</comment>
<dbReference type="GO" id="GO:0005975">
    <property type="term" value="P:carbohydrate metabolic process"/>
    <property type="evidence" value="ECO:0007669"/>
    <property type="project" value="InterPro"/>
</dbReference>
<dbReference type="GO" id="GO:0016020">
    <property type="term" value="C:membrane"/>
    <property type="evidence" value="ECO:0007669"/>
    <property type="project" value="InterPro"/>
</dbReference>
<dbReference type="SUPFAM" id="SSF48225">
    <property type="entry name" value="Seven-hairpin glycosidases"/>
    <property type="match status" value="1"/>
</dbReference>
<dbReference type="PANTHER" id="PTHR11742">
    <property type="entry name" value="MANNOSYL-OLIGOSACCHARIDE ALPHA-1,2-MANNOSIDASE-RELATED"/>
    <property type="match status" value="1"/>
</dbReference>
<feature type="active site" description="Proton donor" evidence="6">
    <location>
        <position position="141"/>
    </location>
</feature>
<dbReference type="InterPro" id="IPR050749">
    <property type="entry name" value="Glycosyl_Hydrolase_47"/>
</dbReference>
<dbReference type="GO" id="GO:0036503">
    <property type="term" value="P:ERAD pathway"/>
    <property type="evidence" value="ECO:0007669"/>
    <property type="project" value="UniProtKB-ARBA"/>
</dbReference>
<dbReference type="Gene3D" id="1.50.10.10">
    <property type="match status" value="1"/>
</dbReference>
<dbReference type="GO" id="GO:0005783">
    <property type="term" value="C:endoplasmic reticulum"/>
    <property type="evidence" value="ECO:0007669"/>
    <property type="project" value="TreeGrafter"/>
</dbReference>
<evidence type="ECO:0000256" key="7">
    <source>
        <dbReference type="PIRSR" id="PIRSR601382-2"/>
    </source>
</evidence>
<organism evidence="10 11">
    <name type="scientific">Cyphellophora attinorum</name>
    <dbReference type="NCBI Taxonomy" id="1664694"/>
    <lineage>
        <taxon>Eukaryota</taxon>
        <taxon>Fungi</taxon>
        <taxon>Dikarya</taxon>
        <taxon>Ascomycota</taxon>
        <taxon>Pezizomycotina</taxon>
        <taxon>Eurotiomycetes</taxon>
        <taxon>Chaetothyriomycetidae</taxon>
        <taxon>Chaetothyriales</taxon>
        <taxon>Cyphellophoraceae</taxon>
        <taxon>Cyphellophora</taxon>
    </lineage>
</organism>
<name>A0A0N1HN14_9EURO</name>